<evidence type="ECO:0000313" key="5">
    <source>
        <dbReference type="EMBL" id="CDY15971.1"/>
    </source>
</evidence>
<reference evidence="5 6" key="1">
    <citation type="journal article" date="2014" name="Science">
        <title>Plant genetics. Early allopolyploid evolution in the post-Neolithic Brassica napus oilseed genome.</title>
        <authorList>
            <person name="Chalhoub B."/>
            <person name="Denoeud F."/>
            <person name="Liu S."/>
            <person name="Parkin I.A."/>
            <person name="Tang H."/>
            <person name="Wang X."/>
            <person name="Chiquet J."/>
            <person name="Belcram H."/>
            <person name="Tong C."/>
            <person name="Samans B."/>
            <person name="Correa M."/>
            <person name="Da Silva C."/>
            <person name="Just J."/>
            <person name="Falentin C."/>
            <person name="Koh C.S."/>
            <person name="Le Clainche I."/>
            <person name="Bernard M."/>
            <person name="Bento P."/>
            <person name="Noel B."/>
            <person name="Labadie K."/>
            <person name="Alberti A."/>
            <person name="Charles M."/>
            <person name="Arnaud D."/>
            <person name="Guo H."/>
            <person name="Daviaud C."/>
            <person name="Alamery S."/>
            <person name="Jabbari K."/>
            <person name="Zhao M."/>
            <person name="Edger P.P."/>
            <person name="Chelaifa H."/>
            <person name="Tack D."/>
            <person name="Lassalle G."/>
            <person name="Mestiri I."/>
            <person name="Schnel N."/>
            <person name="Le Paslier M.C."/>
            <person name="Fan G."/>
            <person name="Renault V."/>
            <person name="Bayer P.E."/>
            <person name="Golicz A.A."/>
            <person name="Manoli S."/>
            <person name="Lee T.H."/>
            <person name="Thi V.H."/>
            <person name="Chalabi S."/>
            <person name="Hu Q."/>
            <person name="Fan C."/>
            <person name="Tollenaere R."/>
            <person name="Lu Y."/>
            <person name="Battail C."/>
            <person name="Shen J."/>
            <person name="Sidebottom C.H."/>
            <person name="Wang X."/>
            <person name="Canaguier A."/>
            <person name="Chauveau A."/>
            <person name="Berard A."/>
            <person name="Deniot G."/>
            <person name="Guan M."/>
            <person name="Liu Z."/>
            <person name="Sun F."/>
            <person name="Lim Y.P."/>
            <person name="Lyons E."/>
            <person name="Town C.D."/>
            <person name="Bancroft I."/>
            <person name="Wang X."/>
            <person name="Meng J."/>
            <person name="Ma J."/>
            <person name="Pires J.C."/>
            <person name="King G.J."/>
            <person name="Brunel D."/>
            <person name="Delourme R."/>
            <person name="Renard M."/>
            <person name="Aury J.M."/>
            <person name="Adams K.L."/>
            <person name="Batley J."/>
            <person name="Snowdon R.J."/>
            <person name="Tost J."/>
            <person name="Edwards D."/>
            <person name="Zhou Y."/>
            <person name="Hua W."/>
            <person name="Sharpe A.G."/>
            <person name="Paterson A.H."/>
            <person name="Guan C."/>
            <person name="Wincker P."/>
        </authorList>
    </citation>
    <scope>NUCLEOTIDE SEQUENCE [LARGE SCALE GENOMIC DNA]</scope>
    <source>
        <strain evidence="6">cv. Darmor-bzh</strain>
    </source>
</reference>
<feature type="transmembrane region" description="Helical" evidence="4">
    <location>
        <begin position="163"/>
        <end position="188"/>
    </location>
</feature>
<organism evidence="5 6">
    <name type="scientific">Brassica napus</name>
    <name type="common">Rape</name>
    <dbReference type="NCBI Taxonomy" id="3708"/>
    <lineage>
        <taxon>Eukaryota</taxon>
        <taxon>Viridiplantae</taxon>
        <taxon>Streptophyta</taxon>
        <taxon>Embryophyta</taxon>
        <taxon>Tracheophyta</taxon>
        <taxon>Spermatophyta</taxon>
        <taxon>Magnoliopsida</taxon>
        <taxon>eudicotyledons</taxon>
        <taxon>Gunneridae</taxon>
        <taxon>Pentapetalae</taxon>
        <taxon>rosids</taxon>
        <taxon>malvids</taxon>
        <taxon>Brassicales</taxon>
        <taxon>Brassicaceae</taxon>
        <taxon>Brassiceae</taxon>
        <taxon>Brassica</taxon>
    </lineage>
</organism>
<evidence type="ECO:0000256" key="2">
    <source>
        <dbReference type="ARBA" id="ARBA00022737"/>
    </source>
</evidence>
<evidence type="ECO:0000256" key="4">
    <source>
        <dbReference type="SAM" id="Phobius"/>
    </source>
</evidence>
<name>A0A078FS76_BRANA</name>
<dbReference type="OMA" id="LMEQENT"/>
<evidence type="ECO:0000256" key="3">
    <source>
        <dbReference type="PROSITE-ProRule" id="PRU00708"/>
    </source>
</evidence>
<feature type="repeat" description="PPR" evidence="3">
    <location>
        <begin position="51"/>
        <end position="85"/>
    </location>
</feature>
<dbReference type="InterPro" id="IPR011990">
    <property type="entry name" value="TPR-like_helical_dom_sf"/>
</dbReference>
<dbReference type="Pfam" id="PF12854">
    <property type="entry name" value="PPR_1"/>
    <property type="match status" value="1"/>
</dbReference>
<keyword evidence="4" id="KW-1133">Transmembrane helix</keyword>
<accession>A0A078FS76</accession>
<dbReference type="Proteomes" id="UP000028999">
    <property type="component" value="Unassembled WGS sequence"/>
</dbReference>
<dbReference type="AlphaFoldDB" id="A0A078FS76"/>
<dbReference type="Pfam" id="PF13812">
    <property type="entry name" value="PPR_3"/>
    <property type="match status" value="1"/>
</dbReference>
<sequence>MCKSGNTALALDLLTKMEHRKVKPHVVTYSTIIDNALSLFKEMETKGFKPNVFTYNSIIGGFCSAGRWDDGAQFLRDMIRKEITPDIITFSALIDSFVKEGKLTEAKELYNEMITRGIDPDTITYNSLIYGLKGCMRLFRKMSVRGENLMSPRNSSKRWSLKVFILVLLPTKIFWMVRSMILGIYSVASLSKE</sequence>
<feature type="repeat" description="PPR" evidence="3">
    <location>
        <begin position="86"/>
        <end position="120"/>
    </location>
</feature>
<evidence type="ECO:0000313" key="6">
    <source>
        <dbReference type="Proteomes" id="UP000028999"/>
    </source>
</evidence>
<comment type="similarity">
    <text evidence="1">Belongs to the PPR family. P subfamily.</text>
</comment>
<dbReference type="EMBL" id="LK032060">
    <property type="protein sequence ID" value="CDY15971.1"/>
    <property type="molecule type" value="Genomic_DNA"/>
</dbReference>
<dbReference type="Pfam" id="PF13041">
    <property type="entry name" value="PPR_2"/>
    <property type="match status" value="1"/>
</dbReference>
<dbReference type="Gene3D" id="1.25.40.10">
    <property type="entry name" value="Tetratricopeptide repeat domain"/>
    <property type="match status" value="2"/>
</dbReference>
<keyword evidence="4" id="KW-0812">Transmembrane</keyword>
<protein>
    <submittedName>
        <fullName evidence="5">BnaC08g41520D protein</fullName>
    </submittedName>
</protein>
<keyword evidence="4" id="KW-0472">Membrane</keyword>
<dbReference type="PaxDb" id="3708-A0A078FS76"/>
<dbReference type="NCBIfam" id="TIGR00756">
    <property type="entry name" value="PPR"/>
    <property type="match status" value="2"/>
</dbReference>
<dbReference type="Gramene" id="CDY15971">
    <property type="protein sequence ID" value="CDY15971"/>
    <property type="gene ID" value="GSBRNA2T00090355001"/>
</dbReference>
<dbReference type="PANTHER" id="PTHR47941">
    <property type="entry name" value="PENTATRICOPEPTIDE REPEAT-CONTAINING PROTEIN 3, MITOCHONDRIAL"/>
    <property type="match status" value="1"/>
</dbReference>
<evidence type="ECO:0000256" key="1">
    <source>
        <dbReference type="ARBA" id="ARBA00007626"/>
    </source>
</evidence>
<keyword evidence="2" id="KW-0677">Repeat</keyword>
<dbReference type="PROSITE" id="PS51375">
    <property type="entry name" value="PPR"/>
    <property type="match status" value="2"/>
</dbReference>
<dbReference type="InterPro" id="IPR002885">
    <property type="entry name" value="PPR_rpt"/>
</dbReference>
<proteinExistence type="inferred from homology"/>
<gene>
    <name evidence="5" type="primary">BnaC08g41520D</name>
    <name evidence="5" type="ORF">GSBRNA2T00090355001</name>
</gene>
<keyword evidence="6" id="KW-1185">Reference proteome</keyword>